<evidence type="ECO:0000256" key="4">
    <source>
        <dbReference type="PIRSR" id="PIRSR006278-2"/>
    </source>
</evidence>
<evidence type="ECO:0000259" key="5">
    <source>
        <dbReference type="Pfam" id="PF00291"/>
    </source>
</evidence>
<protein>
    <submittedName>
        <fullName evidence="6">D-cysteine desulfhydrase</fullName>
    </submittedName>
</protein>
<evidence type="ECO:0000256" key="2">
    <source>
        <dbReference type="ARBA" id="ARBA00008639"/>
    </source>
</evidence>
<dbReference type="InterPro" id="IPR036052">
    <property type="entry name" value="TrpB-like_PALP_sf"/>
</dbReference>
<dbReference type="Gene3D" id="3.40.50.1100">
    <property type="match status" value="2"/>
</dbReference>
<organism evidence="6 7">
    <name type="scientific">Desulfatibacillum alkenivorans DSM 16219</name>
    <dbReference type="NCBI Taxonomy" id="1121393"/>
    <lineage>
        <taxon>Bacteria</taxon>
        <taxon>Pseudomonadati</taxon>
        <taxon>Thermodesulfobacteriota</taxon>
        <taxon>Desulfobacteria</taxon>
        <taxon>Desulfobacterales</taxon>
        <taxon>Desulfatibacillaceae</taxon>
        <taxon>Desulfatibacillum</taxon>
    </lineage>
</organism>
<dbReference type="RefSeq" id="WP_083611134.1">
    <property type="nucleotide sequence ID" value="NZ_FQZU01000027.1"/>
</dbReference>
<dbReference type="Pfam" id="PF00291">
    <property type="entry name" value="PALP"/>
    <property type="match status" value="1"/>
</dbReference>
<feature type="domain" description="Tryptophan synthase beta chain-like PALP" evidence="5">
    <location>
        <begin position="31"/>
        <end position="329"/>
    </location>
</feature>
<dbReference type="InterPro" id="IPR001926">
    <property type="entry name" value="TrpB-like_PALP"/>
</dbReference>
<comment type="similarity">
    <text evidence="2">Belongs to the ACC deaminase/D-cysteine desulfhydrase family.</text>
</comment>
<evidence type="ECO:0000256" key="3">
    <source>
        <dbReference type="ARBA" id="ARBA00022898"/>
    </source>
</evidence>
<name>A0A1M6TF13_9BACT</name>
<dbReference type="SUPFAM" id="SSF53686">
    <property type="entry name" value="Tryptophan synthase beta subunit-like PLP-dependent enzymes"/>
    <property type="match status" value="1"/>
</dbReference>
<dbReference type="EMBL" id="FQZU01000027">
    <property type="protein sequence ID" value="SHK55464.1"/>
    <property type="molecule type" value="Genomic_DNA"/>
</dbReference>
<dbReference type="PANTHER" id="PTHR43780:SF2">
    <property type="entry name" value="1-AMINOCYCLOPROPANE-1-CARBOXYLATE DEAMINASE-RELATED"/>
    <property type="match status" value="1"/>
</dbReference>
<keyword evidence="3 4" id="KW-0663">Pyridoxal phosphate</keyword>
<dbReference type="PIRSF" id="PIRSF006278">
    <property type="entry name" value="ACCD_DCysDesulf"/>
    <property type="match status" value="1"/>
</dbReference>
<keyword evidence="7" id="KW-1185">Reference proteome</keyword>
<sequence length="359" mass="38831">MPVITRNRELPLLFKHHENLQKTIPWTPLVEQATPVERLDALSREAGADIWVKRDDLTSPIYGGNKVRKLEFLLAHARKKGSKALITMGALGTNHGLATAMFGKKAGLDVVLKLTDQPVNEHVLQNLRLFASLGAKMDYCGGASGTVWSYYIAHRVQNSGGYYIPAGGSNSRGVLGYVEAGFEIADQVSQGVLPRPKKVFVAAGTCGTLAGLTLGFSLAGLKTSVYGVRVTPTYMANRNKVMGLALRSHALLKYHGAKIPEFRSNAGSLEIDSRQYGPGYGHETLQGRRAVSMAWDLEGIKLDPTYTGKTFAAVLDEAPKTKGPVLFINTFNSVDMTDQAESVSPDSLPKPLAQFFPAA</sequence>
<comment type="cofactor">
    <cofactor evidence="1">
        <name>pyridoxal 5'-phosphate</name>
        <dbReference type="ChEBI" id="CHEBI:597326"/>
    </cofactor>
</comment>
<dbReference type="Proteomes" id="UP000183994">
    <property type="component" value="Unassembled WGS sequence"/>
</dbReference>
<reference evidence="7" key="1">
    <citation type="submission" date="2016-11" db="EMBL/GenBank/DDBJ databases">
        <authorList>
            <person name="Varghese N."/>
            <person name="Submissions S."/>
        </authorList>
    </citation>
    <scope>NUCLEOTIDE SEQUENCE [LARGE SCALE GENOMIC DNA]</scope>
    <source>
        <strain evidence="7">DSM 16219</strain>
    </source>
</reference>
<accession>A0A1M6TF13</accession>
<dbReference type="STRING" id="1121393.SAMN02745216_03656"/>
<proteinExistence type="inferred from homology"/>
<gene>
    <name evidence="6" type="ORF">SAMN02745216_03656</name>
</gene>
<dbReference type="PANTHER" id="PTHR43780">
    <property type="entry name" value="1-AMINOCYCLOPROPANE-1-CARBOXYLATE DEAMINASE-RELATED"/>
    <property type="match status" value="1"/>
</dbReference>
<dbReference type="GO" id="GO:0019148">
    <property type="term" value="F:D-cysteine desulfhydrase activity"/>
    <property type="evidence" value="ECO:0007669"/>
    <property type="project" value="TreeGrafter"/>
</dbReference>
<evidence type="ECO:0000313" key="7">
    <source>
        <dbReference type="Proteomes" id="UP000183994"/>
    </source>
</evidence>
<dbReference type="OrthoDB" id="9801249at2"/>
<feature type="modified residue" description="N6-(pyridoxal phosphate)lysine" evidence="4">
    <location>
        <position position="66"/>
    </location>
</feature>
<dbReference type="AlphaFoldDB" id="A0A1M6TF13"/>
<evidence type="ECO:0000313" key="6">
    <source>
        <dbReference type="EMBL" id="SHK55464.1"/>
    </source>
</evidence>
<evidence type="ECO:0000256" key="1">
    <source>
        <dbReference type="ARBA" id="ARBA00001933"/>
    </source>
</evidence>
<dbReference type="InterPro" id="IPR027278">
    <property type="entry name" value="ACCD_DCysDesulf"/>
</dbReference>